<dbReference type="GO" id="GO:0016630">
    <property type="term" value="F:protochlorophyllide reductase activity"/>
    <property type="evidence" value="ECO:0007669"/>
    <property type="project" value="UniProtKB-UniRule"/>
</dbReference>
<evidence type="ECO:0000256" key="3">
    <source>
        <dbReference type="ARBA" id="ARBA00012006"/>
    </source>
</evidence>
<evidence type="ECO:0000313" key="9">
    <source>
        <dbReference type="EMBL" id="AAP99588.1"/>
    </source>
</evidence>
<organism evidence="9 10">
    <name type="scientific">Prochlorococcus marinus (strain SARG / CCMP1375 / SS120)</name>
    <dbReference type="NCBI Taxonomy" id="167539"/>
    <lineage>
        <taxon>Bacteria</taxon>
        <taxon>Bacillati</taxon>
        <taxon>Cyanobacteriota</taxon>
        <taxon>Cyanophyceae</taxon>
        <taxon>Synechococcales</taxon>
        <taxon>Prochlorococcaceae</taxon>
        <taxon>Prochlorococcus</taxon>
    </lineage>
</organism>
<keyword evidence="7" id="KW-0149">Chlorophyll biosynthesis</keyword>
<evidence type="ECO:0000256" key="4">
    <source>
        <dbReference type="ARBA" id="ARBA00022531"/>
    </source>
</evidence>
<dbReference type="Proteomes" id="UP000001420">
    <property type="component" value="Chromosome"/>
</dbReference>
<keyword evidence="5" id="KW-0521">NADP</keyword>
<evidence type="ECO:0000256" key="6">
    <source>
        <dbReference type="ARBA" id="ARBA00023002"/>
    </source>
</evidence>
<evidence type="ECO:0000256" key="1">
    <source>
        <dbReference type="ARBA" id="ARBA00005173"/>
    </source>
</evidence>
<dbReference type="STRING" id="167539.Pro_0543"/>
<keyword evidence="6 9" id="KW-0560">Oxidoreductase</keyword>
<dbReference type="HOGENOM" id="CLU_010194_44_3_3"/>
<protein>
    <recommendedName>
        <fullName evidence="3 8">Protochlorophyllide reductase</fullName>
        <ecNumber evidence="3 8">1.3.1.33</ecNumber>
    </recommendedName>
</protein>
<dbReference type="UniPathway" id="UPA00668"/>
<dbReference type="InterPro" id="IPR036291">
    <property type="entry name" value="NAD(P)-bd_dom_sf"/>
</dbReference>
<dbReference type="SUPFAM" id="SSF51735">
    <property type="entry name" value="NAD(P)-binding Rossmann-fold domains"/>
    <property type="match status" value="1"/>
</dbReference>
<keyword evidence="10" id="KW-1185">Reference proteome</keyword>
<evidence type="ECO:0000256" key="2">
    <source>
        <dbReference type="ARBA" id="ARBA00005821"/>
    </source>
</evidence>
<dbReference type="KEGG" id="pma:Pro_0543"/>
<evidence type="ECO:0000313" key="10">
    <source>
        <dbReference type="Proteomes" id="UP000001420"/>
    </source>
</evidence>
<dbReference type="Pfam" id="PF00106">
    <property type="entry name" value="adh_short"/>
    <property type="match status" value="1"/>
</dbReference>
<dbReference type="EC" id="1.3.1.33" evidence="3 8"/>
<dbReference type="PANTHER" id="PTHR44419">
    <property type="entry name" value="PROTOCHLOROPHYLLIDE REDUCTASE C, CHLOROPLASTIC"/>
    <property type="match status" value="1"/>
</dbReference>
<comment type="pathway">
    <text evidence="1">Porphyrin-containing compound metabolism; chlorophyll biosynthesis.</text>
</comment>
<dbReference type="OrthoDB" id="9809821at2"/>
<reference evidence="9 10" key="1">
    <citation type="journal article" date="2003" name="Proc. Natl. Acad. Sci. U.S.A.">
        <title>Genome sequence of the cyanobacterium Prochlorococcus marinus SS120, a nearly minimal oxyphototrophic genome.</title>
        <authorList>
            <person name="Dufresne A."/>
            <person name="Salanoubat M."/>
            <person name="Partensky F."/>
            <person name="Artiguenave F."/>
            <person name="Axmann I.M."/>
            <person name="Barbe V."/>
            <person name="Duprat S."/>
            <person name="Galperin M.Y."/>
            <person name="Koonin E.V."/>
            <person name="Le Gall F."/>
            <person name="Makarova K.S."/>
            <person name="Ostrowski M."/>
            <person name="Oztas S."/>
            <person name="Robert C."/>
            <person name="Rogozin I.B."/>
            <person name="Scanlan D.J."/>
            <person name="Tandeau de Marsac N."/>
            <person name="Weissenbach J."/>
            <person name="Wincker P."/>
            <person name="Wolf Y.I."/>
            <person name="Hess W.R."/>
        </authorList>
    </citation>
    <scope>NUCLEOTIDE SEQUENCE [LARGE SCALE GENOMIC DNA]</scope>
    <source>
        <strain evidence="10">SARG / CCMP1375 / SS120</strain>
    </source>
</reference>
<dbReference type="RefSeq" id="WP_011124697.1">
    <property type="nucleotide sequence ID" value="NC_005042.1"/>
</dbReference>
<dbReference type="InterPro" id="IPR005979">
    <property type="entry name" value="Prochl_reduct"/>
</dbReference>
<dbReference type="Gene3D" id="3.40.50.720">
    <property type="entry name" value="NAD(P)-binding Rossmann-like Domain"/>
    <property type="match status" value="1"/>
</dbReference>
<gene>
    <name evidence="9" type="primary">por</name>
    <name evidence="9" type="ordered locus">Pro_0543</name>
</gene>
<keyword evidence="4" id="KW-0602">Photosynthesis</keyword>
<evidence type="ECO:0000256" key="5">
    <source>
        <dbReference type="ARBA" id="ARBA00022857"/>
    </source>
</evidence>
<name>Q7VD40_PROMA</name>
<sequence length="339" mass="37526">MSSFQSAPGTVLITGTTSGVGLYATKALIDLGWKVITANRSPERAEKAAVKLGLPFRCPKQLQHISIDLSDLDSVSKGVKDLLDKLDEPLDALVCNAAVYMPRLSKPRRSPQGYELSMATNHFGHFLMIQLLLENLSKSKRPVWKGRSWGIESSRLVMLGTVTANYKELGGKIPIPAPADLGDLSGFKEGFLDPICMASGKRFKPGKAYKDSKLCNMITIQELHRRFKDSSVVFSSLYPGCVANTKLFRNTPKIFQWLFPLFQRFVTGGFVSQPLAGKRVAQVVSSPEFGISGVHWSWGNRQKKNGEQFSQKLSERITDPETASDVWDLSMKLAEVNVK</sequence>
<evidence type="ECO:0000256" key="7">
    <source>
        <dbReference type="ARBA" id="ARBA00023171"/>
    </source>
</evidence>
<dbReference type="GO" id="GO:0015979">
    <property type="term" value="P:photosynthesis"/>
    <property type="evidence" value="ECO:0007669"/>
    <property type="project" value="UniProtKB-KW"/>
</dbReference>
<dbReference type="GO" id="GO:0015995">
    <property type="term" value="P:chlorophyll biosynthetic process"/>
    <property type="evidence" value="ECO:0007669"/>
    <property type="project" value="UniProtKB-UniRule"/>
</dbReference>
<dbReference type="EMBL" id="AE017126">
    <property type="protein sequence ID" value="AAP99588.1"/>
    <property type="molecule type" value="Genomic_DNA"/>
</dbReference>
<dbReference type="NCBIfam" id="TIGR01289">
    <property type="entry name" value="LPOR"/>
    <property type="match status" value="1"/>
</dbReference>
<dbReference type="InterPro" id="IPR002347">
    <property type="entry name" value="SDR_fam"/>
</dbReference>
<evidence type="ECO:0000256" key="8">
    <source>
        <dbReference type="NCBIfam" id="TIGR01289"/>
    </source>
</evidence>
<dbReference type="AlphaFoldDB" id="Q7VD40"/>
<dbReference type="eggNOG" id="COG1028">
    <property type="taxonomic scope" value="Bacteria"/>
</dbReference>
<comment type="similarity">
    <text evidence="2">Belongs to the short-chain dehydrogenases/reductases (SDR) family. POR subfamily.</text>
</comment>
<dbReference type="PATRIC" id="fig|167539.5.peg.558"/>
<accession>Q7VD40</accession>
<dbReference type="EnsemblBacteria" id="AAP99588">
    <property type="protein sequence ID" value="AAP99588"/>
    <property type="gene ID" value="Pro_0543"/>
</dbReference>
<dbReference type="PANTHER" id="PTHR44419:SF19">
    <property type="entry name" value="PROTOCHLOROPHYLLIDE REDUCTASE A, CHLOROPLASTIC"/>
    <property type="match status" value="1"/>
</dbReference>
<proteinExistence type="inferred from homology"/>